<dbReference type="Pfam" id="PF00691">
    <property type="entry name" value="OmpA"/>
    <property type="match status" value="1"/>
</dbReference>
<evidence type="ECO:0000313" key="10">
    <source>
        <dbReference type="EMBL" id="AEW06607.1"/>
    </source>
</evidence>
<protein>
    <submittedName>
        <fullName evidence="10">OmpA/MotB domain protein</fullName>
    </submittedName>
</protein>
<evidence type="ECO:0000256" key="7">
    <source>
        <dbReference type="PROSITE-ProRule" id="PRU00473"/>
    </source>
</evidence>
<keyword evidence="4 8" id="KW-0812">Transmembrane</keyword>
<dbReference type="HOGENOM" id="CLU_016890_0_0_9"/>
<evidence type="ECO:0000256" key="1">
    <source>
        <dbReference type="ARBA" id="ARBA00004162"/>
    </source>
</evidence>
<dbReference type="SUPFAM" id="SSF103088">
    <property type="entry name" value="OmpA-like"/>
    <property type="match status" value="1"/>
</dbReference>
<feature type="transmembrane region" description="Helical" evidence="8">
    <location>
        <begin position="20"/>
        <end position="39"/>
    </location>
</feature>
<dbReference type="Proteomes" id="UP000005439">
    <property type="component" value="Chromosome"/>
</dbReference>
<dbReference type="PATRIC" id="fig|679936.5.peg.3271"/>
<dbReference type="KEGG" id="sap:Sulac_3161"/>
<evidence type="ECO:0000256" key="4">
    <source>
        <dbReference type="ARBA" id="ARBA00022692"/>
    </source>
</evidence>
<dbReference type="STRING" id="679936.Sulac_3161"/>
<dbReference type="InterPro" id="IPR036737">
    <property type="entry name" value="OmpA-like_sf"/>
</dbReference>
<feature type="domain" description="OmpA-like" evidence="9">
    <location>
        <begin position="120"/>
        <end position="241"/>
    </location>
</feature>
<dbReference type="AlphaFoldDB" id="G8U1K2"/>
<dbReference type="CDD" id="cd07185">
    <property type="entry name" value="OmpA_C-like"/>
    <property type="match status" value="1"/>
</dbReference>
<proteinExistence type="inferred from homology"/>
<keyword evidence="6 7" id="KW-0472">Membrane</keyword>
<sequence length="251" mass="26801">MMEEDEAQHNENGGMMRWLITYADLITLLLAFFIVLYAMNRTEQIKFTLVAQALAQQFNSNSIVGQSPGPSIITGMSGTYALSAKQQQQELETLSQLESRLQSAINQAGLANQVAVTSNPRGVEVSLSASYLFAPGSATLSPAAVGLIQRLGGVLKSVPNDIEVAGYTDSTPIRTAEFPSNWQLSAMRAANVVYVLSRVPGIQPARLSLAGFGRYHPVATNATPAGRAQNRRVNIVVLNTLVGQVAIGNGP</sequence>
<dbReference type="PANTHER" id="PTHR30329">
    <property type="entry name" value="STATOR ELEMENT OF FLAGELLAR MOTOR COMPLEX"/>
    <property type="match status" value="1"/>
</dbReference>
<evidence type="ECO:0000256" key="5">
    <source>
        <dbReference type="ARBA" id="ARBA00022989"/>
    </source>
</evidence>
<keyword evidence="11" id="KW-1185">Reference proteome</keyword>
<evidence type="ECO:0000256" key="8">
    <source>
        <dbReference type="SAM" id="Phobius"/>
    </source>
</evidence>
<keyword evidence="5 8" id="KW-1133">Transmembrane helix</keyword>
<comment type="similarity">
    <text evidence="2">Belongs to the MotB family.</text>
</comment>
<dbReference type="Pfam" id="PF13677">
    <property type="entry name" value="MotB_plug"/>
    <property type="match status" value="1"/>
</dbReference>
<gene>
    <name evidence="10" type="ordered locus">Sulac_3161</name>
</gene>
<evidence type="ECO:0000256" key="6">
    <source>
        <dbReference type="ARBA" id="ARBA00023136"/>
    </source>
</evidence>
<name>G8U1K2_SULAD</name>
<keyword evidence="3" id="KW-1003">Cell membrane</keyword>
<evidence type="ECO:0000256" key="3">
    <source>
        <dbReference type="ARBA" id="ARBA00022475"/>
    </source>
</evidence>
<dbReference type="EMBL" id="CP003179">
    <property type="protein sequence ID" value="AEW06607.1"/>
    <property type="molecule type" value="Genomic_DNA"/>
</dbReference>
<dbReference type="PANTHER" id="PTHR30329:SF20">
    <property type="entry name" value="EXPORTED PROTEIN"/>
    <property type="match status" value="1"/>
</dbReference>
<reference evidence="11" key="1">
    <citation type="submission" date="2011-12" db="EMBL/GenBank/DDBJ databases">
        <title>The complete genome of chromosome of Sulfobacillus acidophilus DSM 10332.</title>
        <authorList>
            <person name="Lucas S."/>
            <person name="Han J."/>
            <person name="Lapidus A."/>
            <person name="Bruce D."/>
            <person name="Goodwin L."/>
            <person name="Pitluck S."/>
            <person name="Peters L."/>
            <person name="Kyrpides N."/>
            <person name="Mavromatis K."/>
            <person name="Ivanova N."/>
            <person name="Mikhailova N."/>
            <person name="Chertkov O."/>
            <person name="Saunders E."/>
            <person name="Detter J.C."/>
            <person name="Tapia R."/>
            <person name="Han C."/>
            <person name="Land M."/>
            <person name="Hauser L."/>
            <person name="Markowitz V."/>
            <person name="Cheng J.-F."/>
            <person name="Hugenholtz P."/>
            <person name="Woyke T."/>
            <person name="Wu D."/>
            <person name="Pukall R."/>
            <person name="Gehrich-Schroeter G."/>
            <person name="Schneider S."/>
            <person name="Klenk H.-P."/>
            <person name="Eisen J.A."/>
        </authorList>
    </citation>
    <scope>NUCLEOTIDE SEQUENCE [LARGE SCALE GENOMIC DNA]</scope>
    <source>
        <strain evidence="11">ATCC 700253 / DSM 10332 / NAL</strain>
    </source>
</reference>
<dbReference type="InterPro" id="IPR006665">
    <property type="entry name" value="OmpA-like"/>
</dbReference>
<dbReference type="InterPro" id="IPR025713">
    <property type="entry name" value="MotB-like_N_dom"/>
</dbReference>
<dbReference type="PROSITE" id="PS51123">
    <property type="entry name" value="OMPA_2"/>
    <property type="match status" value="1"/>
</dbReference>
<accession>G8U1K2</accession>
<evidence type="ECO:0000259" key="9">
    <source>
        <dbReference type="PROSITE" id="PS51123"/>
    </source>
</evidence>
<dbReference type="Gene3D" id="3.30.1330.60">
    <property type="entry name" value="OmpA-like domain"/>
    <property type="match status" value="1"/>
</dbReference>
<reference evidence="10 11" key="2">
    <citation type="journal article" date="2012" name="Stand. Genomic Sci.">
        <title>Complete genome sequence of the moderately thermophilic mineral-sulfide-oxidizing firmicute Sulfobacillus acidophilus type strain (NAL(T)).</title>
        <authorList>
            <person name="Anderson I."/>
            <person name="Chertkov O."/>
            <person name="Chen A."/>
            <person name="Saunders E."/>
            <person name="Lapidus A."/>
            <person name="Nolan M."/>
            <person name="Lucas S."/>
            <person name="Hammon N."/>
            <person name="Deshpande S."/>
            <person name="Cheng J.F."/>
            <person name="Han C."/>
            <person name="Tapia R."/>
            <person name="Goodwin L.A."/>
            <person name="Pitluck S."/>
            <person name="Liolios K."/>
            <person name="Pagani I."/>
            <person name="Ivanova N."/>
            <person name="Mikhailova N."/>
            <person name="Pati A."/>
            <person name="Palaniappan K."/>
            <person name="Land M."/>
            <person name="Pan C."/>
            <person name="Rohde M."/>
            <person name="Pukall R."/>
            <person name="Goker M."/>
            <person name="Detter J.C."/>
            <person name="Woyke T."/>
            <person name="Bristow J."/>
            <person name="Eisen J.A."/>
            <person name="Markowitz V."/>
            <person name="Hugenholtz P."/>
            <person name="Kyrpides N.C."/>
            <person name="Klenk H.P."/>
            <person name="Mavromatis K."/>
        </authorList>
    </citation>
    <scope>NUCLEOTIDE SEQUENCE [LARGE SCALE GENOMIC DNA]</scope>
    <source>
        <strain evidence="11">ATCC 700253 / DSM 10332 / NAL</strain>
    </source>
</reference>
<dbReference type="GO" id="GO:0005886">
    <property type="term" value="C:plasma membrane"/>
    <property type="evidence" value="ECO:0007669"/>
    <property type="project" value="UniProtKB-SubCell"/>
</dbReference>
<evidence type="ECO:0000256" key="2">
    <source>
        <dbReference type="ARBA" id="ARBA00008914"/>
    </source>
</evidence>
<evidence type="ECO:0000313" key="11">
    <source>
        <dbReference type="Proteomes" id="UP000005439"/>
    </source>
</evidence>
<comment type="subcellular location">
    <subcellularLocation>
        <location evidence="1">Cell membrane</location>
        <topology evidence="1">Single-pass membrane protein</topology>
    </subcellularLocation>
</comment>
<organism evidence="10 11">
    <name type="scientific">Sulfobacillus acidophilus (strain ATCC 700253 / DSM 10332 / NAL)</name>
    <dbReference type="NCBI Taxonomy" id="679936"/>
    <lineage>
        <taxon>Bacteria</taxon>
        <taxon>Bacillati</taxon>
        <taxon>Bacillota</taxon>
        <taxon>Clostridia</taxon>
        <taxon>Eubacteriales</taxon>
        <taxon>Clostridiales Family XVII. Incertae Sedis</taxon>
        <taxon>Sulfobacillus</taxon>
    </lineage>
</organism>
<dbReference type="InterPro" id="IPR050330">
    <property type="entry name" value="Bact_OuterMem_StrucFunc"/>
</dbReference>